<reference evidence="1 2" key="1">
    <citation type="submission" date="2014-04" db="EMBL/GenBank/DDBJ databases">
        <title>Draft genome sequence of Bacillus azotoformans MEV2011, a (co-) denitrifying strain unable to grow in the presence of oxygen.</title>
        <authorList>
            <person name="Nielsen M."/>
            <person name="Schreiber L."/>
            <person name="Finster K."/>
            <person name="Schramm A."/>
        </authorList>
    </citation>
    <scope>NUCLEOTIDE SEQUENCE [LARGE SCALE GENOMIC DNA]</scope>
    <source>
        <strain evidence="1 2">MEV2011</strain>
    </source>
</reference>
<protein>
    <submittedName>
        <fullName evidence="1">Uncharacterized protein</fullName>
    </submittedName>
</protein>
<name>A0A072NQF8_SCHAZ</name>
<dbReference type="EMBL" id="JJRY01000002">
    <property type="protein sequence ID" value="KEF39701.1"/>
    <property type="molecule type" value="Genomic_DNA"/>
</dbReference>
<gene>
    <name evidence="1" type="ORF">M670_00722</name>
</gene>
<evidence type="ECO:0000313" key="1">
    <source>
        <dbReference type="EMBL" id="KEF39701.1"/>
    </source>
</evidence>
<comment type="caution">
    <text evidence="1">The sequence shown here is derived from an EMBL/GenBank/DDBJ whole genome shotgun (WGS) entry which is preliminary data.</text>
</comment>
<sequence>MANGETPLTGVKLVIYKKIVQGDFRKFRAESNDTPSGGGARDLRFSPANEFTQQFNRMFNGPGTDGTLTGRLYWNGLPPTDVIIHQPTNARPNEVRIGTVHQCFPSQVLPVDSNDCILLLVLDNEDRVWPSFTTEHSLRNDNWHPAVKEPILRGLHARRSDRVTPMGYVDIENGREWTNGR</sequence>
<dbReference type="AlphaFoldDB" id="A0A072NQF8"/>
<proteinExistence type="predicted"/>
<accession>A0A072NQF8</accession>
<dbReference type="PATRIC" id="fig|1348973.3.peg.693"/>
<dbReference type="RefSeq" id="WP_035193367.1">
    <property type="nucleotide sequence ID" value="NZ_JJRY01000002.1"/>
</dbReference>
<organism evidence="1 2">
    <name type="scientific">Schinkia azotoformans MEV2011</name>
    <dbReference type="NCBI Taxonomy" id="1348973"/>
    <lineage>
        <taxon>Bacteria</taxon>
        <taxon>Bacillati</taxon>
        <taxon>Bacillota</taxon>
        <taxon>Bacilli</taxon>
        <taxon>Bacillales</taxon>
        <taxon>Bacillaceae</taxon>
        <taxon>Calidifontibacillus/Schinkia group</taxon>
        <taxon>Schinkia</taxon>
    </lineage>
</organism>
<evidence type="ECO:0000313" key="2">
    <source>
        <dbReference type="Proteomes" id="UP000027936"/>
    </source>
</evidence>
<dbReference type="OrthoDB" id="7593497at2"/>
<dbReference type="Proteomes" id="UP000027936">
    <property type="component" value="Unassembled WGS sequence"/>
</dbReference>